<organism evidence="2 3">
    <name type="scientific">Laetiporus sulphureus 93-53</name>
    <dbReference type="NCBI Taxonomy" id="1314785"/>
    <lineage>
        <taxon>Eukaryota</taxon>
        <taxon>Fungi</taxon>
        <taxon>Dikarya</taxon>
        <taxon>Basidiomycota</taxon>
        <taxon>Agaricomycotina</taxon>
        <taxon>Agaricomycetes</taxon>
        <taxon>Polyporales</taxon>
        <taxon>Laetiporus</taxon>
    </lineage>
</organism>
<reference evidence="2 3" key="1">
    <citation type="journal article" date="2016" name="Mol. Biol. Evol.">
        <title>Comparative Genomics of Early-Diverging Mushroom-Forming Fungi Provides Insights into the Origins of Lignocellulose Decay Capabilities.</title>
        <authorList>
            <person name="Nagy L.G."/>
            <person name="Riley R."/>
            <person name="Tritt A."/>
            <person name="Adam C."/>
            <person name="Daum C."/>
            <person name="Floudas D."/>
            <person name="Sun H."/>
            <person name="Yadav J.S."/>
            <person name="Pangilinan J."/>
            <person name="Larsson K.H."/>
            <person name="Matsuura K."/>
            <person name="Barry K."/>
            <person name="Labutti K."/>
            <person name="Kuo R."/>
            <person name="Ohm R.A."/>
            <person name="Bhattacharya S.S."/>
            <person name="Shirouzu T."/>
            <person name="Yoshinaga Y."/>
            <person name="Martin F.M."/>
            <person name="Grigoriev I.V."/>
            <person name="Hibbett D.S."/>
        </authorList>
    </citation>
    <scope>NUCLEOTIDE SEQUENCE [LARGE SCALE GENOMIC DNA]</scope>
    <source>
        <strain evidence="2 3">93-53</strain>
    </source>
</reference>
<sequence length="429" mass="47873">MPHSRGPSMEVTLTQKEANAPKQDPRNGTSQAHVSGRGRAQRAEEDSQGTAAKLTEAEKTLQKLNEDRAQLRQITQNLEEHFRALQKEFQREEQARQESRHALATAQKKHELTVELLQTRTAELQDAQKYLGKNDGVSDADVVGSLEALNSQIFQMAARLAGTLEYRPERRAAGPGAKGVGDTEHFVGRSMVVLLLEQPHHKDPICVQIALQAMFVSRLNNVIAAWSFTNQEHENIFQEIYLRLRRGENQTVFGRWRALSRGYLDTLSKEEDTVTVVQNYLVRGVTDVVVTSGSALGPECLGQLLKNQYGGKLKSIVLAALEIRKVIGERVISCDIEVIGNFYDVPFDPKTMEDEYASNKDKHAGPSSRKIRVLCATSMGCQRIGRGAEDETRVVLLLKPNIVLETVVKELQISEKHSAESKKLRGESK</sequence>
<protein>
    <submittedName>
        <fullName evidence="2">Uncharacterized protein</fullName>
    </submittedName>
</protein>
<keyword evidence="3" id="KW-1185">Reference proteome</keyword>
<feature type="region of interest" description="Disordered" evidence="1">
    <location>
        <begin position="1"/>
        <end position="56"/>
    </location>
</feature>
<proteinExistence type="predicted"/>
<gene>
    <name evidence="2" type="ORF">LAESUDRAFT_709054</name>
</gene>
<dbReference type="GeneID" id="63823735"/>
<dbReference type="EMBL" id="KV427689">
    <property type="protein sequence ID" value="KZT00296.1"/>
    <property type="molecule type" value="Genomic_DNA"/>
</dbReference>
<dbReference type="OrthoDB" id="3147752at2759"/>
<dbReference type="InParanoid" id="A0A165B5Q0"/>
<evidence type="ECO:0000313" key="2">
    <source>
        <dbReference type="EMBL" id="KZT00296.1"/>
    </source>
</evidence>
<dbReference type="RefSeq" id="XP_040758036.1">
    <property type="nucleotide sequence ID" value="XM_040906706.1"/>
</dbReference>
<name>A0A165B5Q0_9APHY</name>
<dbReference type="STRING" id="1314785.A0A165B5Q0"/>
<dbReference type="Proteomes" id="UP000076871">
    <property type="component" value="Unassembled WGS sequence"/>
</dbReference>
<evidence type="ECO:0000256" key="1">
    <source>
        <dbReference type="SAM" id="MobiDB-lite"/>
    </source>
</evidence>
<evidence type="ECO:0000313" key="3">
    <source>
        <dbReference type="Proteomes" id="UP000076871"/>
    </source>
</evidence>
<accession>A0A165B5Q0</accession>
<dbReference type="AlphaFoldDB" id="A0A165B5Q0"/>